<gene>
    <name evidence="1" type="ORF">H0A68_03445</name>
</gene>
<sequence>MARRNREGSGLPLDGIRVVDFTELLPGPFLTHNLLELGADVVKIERPLVGDALQRSNPTLYSVLNEHKECIQLDLRNPADHKKAKEHILHADVLIEGYRPGVMARHGLDYCSLKTSCPRLIYVSLTGYGQTGPDAKLPGHDINYLACSGVLALSGEPLGEPMPGAGVPVADLCGAMYGMSGLLTALFQRERTGRGQYLDVAITEAVTHWMISRAFTLQPSQIQDFTGRRQFFIRPAYGAFKSRDGRYLSIAALEDHFWVRLLSVIDIGPYATPVYARMAVRREHATEINEALAQAVLKWDGETLARRLREADVPVMLMFEFDQLPALAQHSSRGLFMDTAHGPVCRFPVRLEGMGAGRRS</sequence>
<dbReference type="InterPro" id="IPR003673">
    <property type="entry name" value="CoA-Trfase_fam_III"/>
</dbReference>
<organism evidence="1 2">
    <name type="scientific">Allopusillimonas soli</name>
    <dbReference type="NCBI Taxonomy" id="659016"/>
    <lineage>
        <taxon>Bacteria</taxon>
        <taxon>Pseudomonadati</taxon>
        <taxon>Pseudomonadota</taxon>
        <taxon>Betaproteobacteria</taxon>
        <taxon>Burkholderiales</taxon>
        <taxon>Alcaligenaceae</taxon>
        <taxon>Allopusillimonas</taxon>
    </lineage>
</organism>
<proteinExistence type="predicted"/>
<evidence type="ECO:0000313" key="1">
    <source>
        <dbReference type="EMBL" id="NYT35914.1"/>
    </source>
</evidence>
<dbReference type="InterPro" id="IPR044855">
    <property type="entry name" value="CoA-Trfase_III_dom3_sf"/>
</dbReference>
<protein>
    <submittedName>
        <fullName evidence="1">CoA transferase</fullName>
    </submittedName>
</protein>
<dbReference type="Pfam" id="PF02515">
    <property type="entry name" value="CoA_transf_3"/>
    <property type="match status" value="1"/>
</dbReference>
<dbReference type="PANTHER" id="PTHR48228">
    <property type="entry name" value="SUCCINYL-COA--D-CITRAMALATE COA-TRANSFERASE"/>
    <property type="match status" value="1"/>
</dbReference>
<dbReference type="AlphaFoldDB" id="A0A853F5V1"/>
<dbReference type="Gene3D" id="3.40.50.10540">
    <property type="entry name" value="Crotonobetainyl-coa:carnitine coa-transferase, domain 1"/>
    <property type="match status" value="1"/>
</dbReference>
<dbReference type="InterPro" id="IPR050509">
    <property type="entry name" value="CoA-transferase_III"/>
</dbReference>
<name>A0A853F5V1_9BURK</name>
<dbReference type="OrthoDB" id="5294844at2"/>
<dbReference type="InterPro" id="IPR023606">
    <property type="entry name" value="CoA-Trfase_III_dom_1_sf"/>
</dbReference>
<reference evidence="1 2" key="1">
    <citation type="submission" date="2020-07" db="EMBL/GenBank/DDBJ databases">
        <title>Taxonomic revisions and descriptions of new bacterial species based on genomic comparisons in the high-G+C-content subgroup of the family Alcaligenaceae.</title>
        <authorList>
            <person name="Szabo A."/>
            <person name="Felfoldi T."/>
        </authorList>
    </citation>
    <scope>NUCLEOTIDE SEQUENCE [LARGE SCALE GENOMIC DNA]</scope>
    <source>
        <strain evidence="1 2">DSM 25264</strain>
    </source>
</reference>
<comment type="caution">
    <text evidence="1">The sequence shown here is derived from an EMBL/GenBank/DDBJ whole genome shotgun (WGS) entry which is preliminary data.</text>
</comment>
<dbReference type="Gene3D" id="3.30.1540.10">
    <property type="entry name" value="formyl-coa transferase, domain 3"/>
    <property type="match status" value="1"/>
</dbReference>
<dbReference type="SUPFAM" id="SSF89796">
    <property type="entry name" value="CoA-transferase family III (CaiB/BaiF)"/>
    <property type="match status" value="1"/>
</dbReference>
<keyword evidence="1" id="KW-0808">Transferase</keyword>
<dbReference type="GO" id="GO:0016740">
    <property type="term" value="F:transferase activity"/>
    <property type="evidence" value="ECO:0007669"/>
    <property type="project" value="UniProtKB-KW"/>
</dbReference>
<dbReference type="Proteomes" id="UP000580517">
    <property type="component" value="Unassembled WGS sequence"/>
</dbReference>
<dbReference type="PANTHER" id="PTHR48228:SF5">
    <property type="entry name" value="ALPHA-METHYLACYL-COA RACEMASE"/>
    <property type="match status" value="1"/>
</dbReference>
<accession>A0A853F5V1</accession>
<dbReference type="EMBL" id="JACCEW010000001">
    <property type="protein sequence ID" value="NYT35914.1"/>
    <property type="molecule type" value="Genomic_DNA"/>
</dbReference>
<evidence type="ECO:0000313" key="2">
    <source>
        <dbReference type="Proteomes" id="UP000580517"/>
    </source>
</evidence>
<keyword evidence="2" id="KW-1185">Reference proteome</keyword>